<organism evidence="2 3">
    <name type="scientific">Colletotrichum higginsianum</name>
    <dbReference type="NCBI Taxonomy" id="80884"/>
    <lineage>
        <taxon>Eukaryota</taxon>
        <taxon>Fungi</taxon>
        <taxon>Dikarya</taxon>
        <taxon>Ascomycota</taxon>
        <taxon>Pezizomycotina</taxon>
        <taxon>Sordariomycetes</taxon>
        <taxon>Hypocreomycetidae</taxon>
        <taxon>Glomerellales</taxon>
        <taxon>Glomerellaceae</taxon>
        <taxon>Colletotrichum</taxon>
        <taxon>Colletotrichum destructivum species complex</taxon>
    </lineage>
</organism>
<evidence type="ECO:0008006" key="4">
    <source>
        <dbReference type="Google" id="ProtNLM"/>
    </source>
</evidence>
<evidence type="ECO:0000256" key="1">
    <source>
        <dbReference type="SAM" id="MobiDB-lite"/>
    </source>
</evidence>
<gene>
    <name evidence="2" type="ORF">CH35J_006566</name>
</gene>
<dbReference type="Proteomes" id="UP000305883">
    <property type="component" value="Unassembled WGS sequence"/>
</dbReference>
<dbReference type="EMBL" id="MWPZ01000005">
    <property type="protein sequence ID" value="TIC96830.1"/>
    <property type="molecule type" value="Genomic_DNA"/>
</dbReference>
<feature type="compositionally biased region" description="Polar residues" evidence="1">
    <location>
        <begin position="1"/>
        <end position="23"/>
    </location>
</feature>
<dbReference type="AlphaFoldDB" id="A0A4T0VVH9"/>
<dbReference type="OrthoDB" id="5326346at2759"/>
<sequence length="268" mass="30482">MASGSTSTDALSWSRNESQQLSEAESPATPPLDPPAEPEEEPAESGKETEIKYLVSSRHLTLASTKFEAEFKGPWMEGSVRNIDGCYPIDASEWDPDALLILMRVIHGQMRSVPRQVGLEMLAKIAVLVDYYDSPEVVEVFANIWIDALKDKLSTQYGRDMVLWLLISYVFQQEDIFLQMTKIAVTESTEPVPTLELPIPSIVTDLIDWQRQEAVEFILKTLQTLLEAFPPKEPYTGYSILGTEKMTRRRMLRSDMDRHDSHLILKYL</sequence>
<feature type="region of interest" description="Disordered" evidence="1">
    <location>
        <begin position="1"/>
        <end position="48"/>
    </location>
</feature>
<protein>
    <recommendedName>
        <fullName evidence="4">BTB domain-containing protein</fullName>
    </recommendedName>
</protein>
<evidence type="ECO:0000313" key="2">
    <source>
        <dbReference type="EMBL" id="TIC96830.1"/>
    </source>
</evidence>
<proteinExistence type="predicted"/>
<name>A0A4T0VVH9_9PEZI</name>
<comment type="caution">
    <text evidence="2">The sequence shown here is derived from an EMBL/GenBank/DDBJ whole genome shotgun (WGS) entry which is preliminary data.</text>
</comment>
<reference evidence="2 3" key="1">
    <citation type="journal article" date="2019" name="Genome Biol. Evol.">
        <title>Genomic Plasticity Mediated by Transposable Elements in the Plant Pathogenic Fungus Colletotrichum higginsianum.</title>
        <authorList>
            <person name="Tsushima A."/>
            <person name="Gan P."/>
            <person name="Kumakura N."/>
            <person name="Narusaka M."/>
            <person name="Takano Y."/>
            <person name="Narusaka Y."/>
            <person name="Shirasu K."/>
        </authorList>
    </citation>
    <scope>NUCLEOTIDE SEQUENCE [LARGE SCALE GENOMIC DNA]</scope>
    <source>
        <strain evidence="2 3">MAFF305635-RFP</strain>
    </source>
</reference>
<evidence type="ECO:0000313" key="3">
    <source>
        <dbReference type="Proteomes" id="UP000305883"/>
    </source>
</evidence>
<accession>A0A4T0VVH9</accession>